<gene>
    <name evidence="6" type="ORF">FD07_GL000213</name>
</gene>
<reference evidence="6 7" key="1">
    <citation type="journal article" date="2015" name="Genome Announc.">
        <title>Expanding the biotechnology potential of lactobacilli through comparative genomics of 213 strains and associated genera.</title>
        <authorList>
            <person name="Sun Z."/>
            <person name="Harris H.M."/>
            <person name="McCann A."/>
            <person name="Guo C."/>
            <person name="Argimon S."/>
            <person name="Zhang W."/>
            <person name="Yang X."/>
            <person name="Jeffery I.B."/>
            <person name="Cooney J.C."/>
            <person name="Kagawa T.F."/>
            <person name="Liu W."/>
            <person name="Song Y."/>
            <person name="Salvetti E."/>
            <person name="Wrobel A."/>
            <person name="Rasinkangas P."/>
            <person name="Parkhill J."/>
            <person name="Rea M.C."/>
            <person name="O'Sullivan O."/>
            <person name="Ritari J."/>
            <person name="Douillard F.P."/>
            <person name="Paul Ross R."/>
            <person name="Yang R."/>
            <person name="Briner A.E."/>
            <person name="Felis G.E."/>
            <person name="de Vos W.M."/>
            <person name="Barrangou R."/>
            <person name="Klaenhammer T.R."/>
            <person name="Caufield P.W."/>
            <person name="Cui Y."/>
            <person name="Zhang H."/>
            <person name="O'Toole P.W."/>
        </authorList>
    </citation>
    <scope>NUCLEOTIDE SEQUENCE [LARGE SCALE GENOMIC DNA]</scope>
    <source>
        <strain evidence="6 7">ATCC 53295</strain>
    </source>
</reference>
<dbReference type="InterPro" id="IPR001611">
    <property type="entry name" value="Leu-rich_rpt"/>
</dbReference>
<feature type="region of interest" description="Disordered" evidence="3">
    <location>
        <begin position="530"/>
        <end position="551"/>
    </location>
</feature>
<evidence type="ECO:0000256" key="3">
    <source>
        <dbReference type="SAM" id="MobiDB-lite"/>
    </source>
</evidence>
<keyword evidence="1" id="KW-0732">Signal</keyword>
<dbReference type="Proteomes" id="UP000051176">
    <property type="component" value="Unassembled WGS sequence"/>
</dbReference>
<dbReference type="Gene3D" id="3.10.20.320">
    <property type="entry name" value="Putative peptidoglycan bound protein (lpxtg motif)"/>
    <property type="match status" value="2"/>
</dbReference>
<sequence>MNQHMQTKEHYKMYKKGKTWVIAGIVSGTLLFALSGVTAQADEQGATHEMLESNVKMKAPTVLNQEVASTTAAKYSENQEDQQAPAVIEESGVSTPIVGESVAEPILVGDAASSGGKITHKEEGDATVQPLQAATTTEAPVRTELRTSDKLPRLARDKSDVTKAKTLKATKDTGTIDQWMPNKTLQKLVLIHLRKLDNSKEWNSVADITQEDMVLLNTLEATGENGIDTYIDGKTEFSLEGLQYATNLEDLEMGASLNIEPGAFFGDIVDISVLRSLKKLKVVNLSHNRIEDVTPLSDLENVTNMDLVYNHIRDFSPLKGKGYKSFASKGQFLMLDPIMINGNDKTGHLKIQCFGIDGQVMPLQAGKFIAEPVFFNQHFTYRVYYTGGNPMPDGNGGINYSNIQEQKPGANSLPEFPNMDVTIDVQKDYYYLTGKSKPTADISDFHVIQPYAISTPAASVTVHFQDESGKSIADDEVLPERLIGEDYTTTAKEIEGYTLQKAPANATGKYGEKPTDVFYVYAKKSNPVKPPLVTPPTEPTTPPTVPPTEPAKQTTVTVHHQTAAGQQVAADQVLTGKPSENYTTQPATPAGYKLVVMPANASGKFGDRDTAVTYIYEAVESGTDGDGGTTGQPAPTAPGDGDTDTGDTVISGGGSGDLVHPENDVINQDGLGNLVESQADPQPTPNPITGSISPLSAASPASGSDDAVAELPQTGERQTSALWGIVLLTTLYSLLGIKRKMK</sequence>
<dbReference type="InterPro" id="IPR032675">
    <property type="entry name" value="LRR_dom_sf"/>
</dbReference>
<dbReference type="eggNOG" id="COG4886">
    <property type="taxonomic scope" value="Bacteria"/>
</dbReference>
<dbReference type="InterPro" id="IPR022263">
    <property type="entry name" value="KxYKxGKxW"/>
</dbReference>
<keyword evidence="7" id="KW-1185">Reference proteome</keyword>
<keyword evidence="4" id="KW-0812">Transmembrane</keyword>
<feature type="compositionally biased region" description="Low complexity" evidence="3">
    <location>
        <begin position="690"/>
        <end position="706"/>
    </location>
</feature>
<dbReference type="SUPFAM" id="SSF52075">
    <property type="entry name" value="Outer arm dynein light chain 1"/>
    <property type="match status" value="1"/>
</dbReference>
<dbReference type="Pfam" id="PF06458">
    <property type="entry name" value="MucBP"/>
    <property type="match status" value="2"/>
</dbReference>
<evidence type="ECO:0000256" key="4">
    <source>
        <dbReference type="SAM" id="Phobius"/>
    </source>
</evidence>
<dbReference type="EMBL" id="AZCZ01000011">
    <property type="protein sequence ID" value="KRK37345.1"/>
    <property type="molecule type" value="Genomic_DNA"/>
</dbReference>
<proteinExistence type="predicted"/>
<dbReference type="AlphaFoldDB" id="A0A0R1H115"/>
<dbReference type="Gene3D" id="3.80.10.10">
    <property type="entry name" value="Ribonuclease Inhibitor"/>
    <property type="match status" value="1"/>
</dbReference>
<feature type="domain" description="MucBP" evidence="5">
    <location>
        <begin position="555"/>
        <end position="617"/>
    </location>
</feature>
<dbReference type="STRING" id="357278.IV61_GL001885"/>
<feature type="transmembrane region" description="Helical" evidence="4">
    <location>
        <begin position="720"/>
        <end position="737"/>
    </location>
</feature>
<evidence type="ECO:0000313" key="7">
    <source>
        <dbReference type="Proteomes" id="UP000051176"/>
    </source>
</evidence>
<organism evidence="6 7">
    <name type="scientific">Levilactobacillus parabrevis ATCC 53295</name>
    <dbReference type="NCBI Taxonomy" id="1267003"/>
    <lineage>
        <taxon>Bacteria</taxon>
        <taxon>Bacillati</taxon>
        <taxon>Bacillota</taxon>
        <taxon>Bacilli</taxon>
        <taxon>Lactobacillales</taxon>
        <taxon>Lactobacillaceae</taxon>
        <taxon>Levilactobacillus</taxon>
    </lineage>
</organism>
<keyword evidence="2" id="KW-0677">Repeat</keyword>
<dbReference type="NCBIfam" id="TIGR03715">
    <property type="entry name" value="KxYKxGKxW"/>
    <property type="match status" value="1"/>
</dbReference>
<evidence type="ECO:0000256" key="1">
    <source>
        <dbReference type="ARBA" id="ARBA00022729"/>
    </source>
</evidence>
<keyword evidence="4" id="KW-0472">Membrane</keyword>
<evidence type="ECO:0000256" key="2">
    <source>
        <dbReference type="ARBA" id="ARBA00022737"/>
    </source>
</evidence>
<dbReference type="NCBIfam" id="TIGR01167">
    <property type="entry name" value="LPXTG_anchor"/>
    <property type="match status" value="1"/>
</dbReference>
<comment type="caution">
    <text evidence="6">The sequence shown here is derived from an EMBL/GenBank/DDBJ whole genome shotgun (WGS) entry which is preliminary data.</text>
</comment>
<dbReference type="Pfam" id="PF19258">
    <property type="entry name" value="KxYKxGKxW_sig"/>
    <property type="match status" value="1"/>
</dbReference>
<keyword evidence="4" id="KW-1133">Transmembrane helix</keyword>
<protein>
    <recommendedName>
        <fullName evidence="5">MucBP domain-containing protein</fullName>
    </recommendedName>
</protein>
<name>A0A0R1H115_9LACO</name>
<evidence type="ECO:0000259" key="5">
    <source>
        <dbReference type="Pfam" id="PF06458"/>
    </source>
</evidence>
<dbReference type="PROSITE" id="PS51450">
    <property type="entry name" value="LRR"/>
    <property type="match status" value="1"/>
</dbReference>
<evidence type="ECO:0000313" key="6">
    <source>
        <dbReference type="EMBL" id="KRK37345.1"/>
    </source>
</evidence>
<dbReference type="PATRIC" id="fig|1267003.4.peg.223"/>
<feature type="compositionally biased region" description="Low complexity" evidence="3">
    <location>
        <begin position="631"/>
        <end position="650"/>
    </location>
</feature>
<accession>A0A0R1H115</accession>
<dbReference type="OrthoDB" id="2307220at2"/>
<dbReference type="InterPro" id="IPR009459">
    <property type="entry name" value="MucBP_dom"/>
</dbReference>
<feature type="region of interest" description="Disordered" evidence="3">
    <location>
        <begin position="621"/>
        <end position="708"/>
    </location>
</feature>
<feature type="compositionally biased region" description="Pro residues" evidence="3">
    <location>
        <begin position="530"/>
        <end position="549"/>
    </location>
</feature>
<feature type="domain" description="MucBP" evidence="5">
    <location>
        <begin position="460"/>
        <end position="521"/>
    </location>
</feature>
<dbReference type="RefSeq" id="WP_020088705.1">
    <property type="nucleotide sequence ID" value="NZ_AZCZ01000011.1"/>
</dbReference>